<evidence type="ECO:0000256" key="2">
    <source>
        <dbReference type="SAM" id="SignalP"/>
    </source>
</evidence>
<feature type="coiled-coil region" evidence="1">
    <location>
        <begin position="78"/>
        <end position="150"/>
    </location>
</feature>
<reference evidence="5 6" key="1">
    <citation type="submission" date="2013-08" db="EMBL/GenBank/DDBJ databases">
        <authorList>
            <person name="Weinstock G."/>
            <person name="Sodergren E."/>
            <person name="Wylie T."/>
            <person name="Fulton L."/>
            <person name="Fulton R."/>
            <person name="Fronick C."/>
            <person name="O'Laughlin M."/>
            <person name="Godfrey J."/>
            <person name="Miner T."/>
            <person name="Herter B."/>
            <person name="Appelbaum E."/>
            <person name="Cordes M."/>
            <person name="Lek S."/>
            <person name="Wollam A."/>
            <person name="Pepin K.H."/>
            <person name="Palsikar V.B."/>
            <person name="Mitreva M."/>
            <person name="Wilson R.K."/>
        </authorList>
    </citation>
    <scope>NUCLEOTIDE SEQUENCE [LARGE SCALE GENOMIC DNA]</scope>
    <source>
        <strain evidence="5 6">ATCC 700627</strain>
    </source>
</reference>
<comment type="caution">
    <text evidence="5">The sequence shown here is derived from an EMBL/GenBank/DDBJ whole genome shotgun (WGS) entry which is preliminary data.</text>
</comment>
<dbReference type="InterPro" id="IPR013574">
    <property type="entry name" value="Glucan-bd_C/Surface_Ag-I/II_V"/>
</dbReference>
<dbReference type="Gene3D" id="2.60.40.740">
    <property type="match status" value="2"/>
</dbReference>
<dbReference type="PANTHER" id="PTHR34819:SF3">
    <property type="entry name" value="CELL SURFACE PROTEIN"/>
    <property type="match status" value="1"/>
</dbReference>
<keyword evidence="1" id="KW-0175">Coiled coil</keyword>
<dbReference type="InterPro" id="IPR036234">
    <property type="entry name" value="SA_I/II_PAC_V_sf"/>
</dbReference>
<evidence type="ECO:0000256" key="1">
    <source>
        <dbReference type="SAM" id="Coils"/>
    </source>
</evidence>
<name>U2QR81_9BACL</name>
<proteinExistence type="predicted"/>
<feature type="non-terminal residue" evidence="5">
    <location>
        <position position="761"/>
    </location>
</feature>
<evidence type="ECO:0000313" key="6">
    <source>
        <dbReference type="Proteomes" id="UP000016637"/>
    </source>
</evidence>
<dbReference type="Pfam" id="PF18652">
    <property type="entry name" value="Adhesin_P1_N"/>
    <property type="match status" value="1"/>
</dbReference>
<dbReference type="EMBL" id="AWVP01000039">
    <property type="protein sequence ID" value="ERK59021.1"/>
    <property type="molecule type" value="Genomic_DNA"/>
</dbReference>
<dbReference type="Proteomes" id="UP000016637">
    <property type="component" value="Unassembled WGS sequence"/>
</dbReference>
<dbReference type="Pfam" id="PF08363">
    <property type="entry name" value="GbpC"/>
    <property type="match status" value="1"/>
</dbReference>
<feature type="chain" id="PRO_5004633449" evidence="2">
    <location>
        <begin position="35"/>
        <end position="761"/>
    </location>
</feature>
<dbReference type="InterPro" id="IPR051172">
    <property type="entry name" value="Chlamydia_OmcB"/>
</dbReference>
<dbReference type="HOGENOM" id="CLU_021143_0_0_9"/>
<dbReference type="Gene3D" id="2.60.530.10">
    <property type="entry name" value="Major cell-surface adhesin PAc"/>
    <property type="match status" value="1"/>
</dbReference>
<dbReference type="eggNOG" id="COG3087">
    <property type="taxonomic scope" value="Bacteria"/>
</dbReference>
<dbReference type="NCBIfam" id="TIGR01451">
    <property type="entry name" value="B_ant_repeat"/>
    <property type="match status" value="1"/>
</dbReference>
<dbReference type="PANTHER" id="PTHR34819">
    <property type="entry name" value="LARGE CYSTEINE-RICH PERIPLASMIC PROTEIN OMCB"/>
    <property type="match status" value="1"/>
</dbReference>
<evidence type="ECO:0000259" key="3">
    <source>
        <dbReference type="Pfam" id="PF08363"/>
    </source>
</evidence>
<feature type="signal peptide" evidence="2">
    <location>
        <begin position="1"/>
        <end position="34"/>
    </location>
</feature>
<keyword evidence="2" id="KW-0732">Signal</keyword>
<evidence type="ECO:0000313" key="5">
    <source>
        <dbReference type="EMBL" id="ERK59021.1"/>
    </source>
</evidence>
<feature type="domain" description="Antigen I/II N-terminal" evidence="4">
    <location>
        <begin position="34"/>
        <end position="143"/>
    </location>
</feature>
<keyword evidence="6" id="KW-1185">Reference proteome</keyword>
<dbReference type="InterPro" id="IPR041324">
    <property type="entry name" value="AgI/II_N"/>
</dbReference>
<protein>
    <submittedName>
        <fullName evidence="5">Repeat protein</fullName>
    </submittedName>
</protein>
<feature type="domain" description="Glucan-binding protein C/Surface antigen I/II V-domain" evidence="3">
    <location>
        <begin position="145"/>
        <end position="417"/>
    </location>
</feature>
<gene>
    <name evidence="5" type="ORF">HMPREF1983_00605</name>
</gene>
<dbReference type="AlphaFoldDB" id="U2QR81"/>
<evidence type="ECO:0000259" key="4">
    <source>
        <dbReference type="Pfam" id="PF18652"/>
    </source>
</evidence>
<dbReference type="RefSeq" id="WP_021753247.1">
    <property type="nucleotide sequence ID" value="NZ_KI271854.1"/>
</dbReference>
<dbReference type="InterPro" id="IPR047589">
    <property type="entry name" value="DUF11_rpt"/>
</dbReference>
<organism evidence="5 6">
    <name type="scientific">Gemella bergeri ATCC 700627</name>
    <dbReference type="NCBI Taxonomy" id="1321820"/>
    <lineage>
        <taxon>Bacteria</taxon>
        <taxon>Bacillati</taxon>
        <taxon>Bacillota</taxon>
        <taxon>Bacilli</taxon>
        <taxon>Bacillales</taxon>
        <taxon>Gemellaceae</taxon>
        <taxon>Gemella</taxon>
    </lineage>
</organism>
<accession>U2QR81</accession>
<dbReference type="SUPFAM" id="SSF74914">
    <property type="entry name" value="V-region of surface antigen I/II (SA I/II, PAC)"/>
    <property type="match status" value="1"/>
</dbReference>
<sequence length="761" mass="85921">MSTKLKEKGRKASTLFLSLLMLLSVSTQNLTTHAADKDKGIEVTVDRTELDKSVKQAQDAGVNVKKESNVDKGVAVTKAEADRKIAEIKDDYNQQIQKLKQAKQELDKYNAEKAEYDKKKQEYDKKLAEYNKKKQEYDKALKELEKHKNEDGYLKSPIGQPLIFESESNAVLNIKSGGVEYKKGDFYKHAESLGYLQNDDKLKKELVYKHIKDFDNAPDKNGKRVFLKYNQPLVARYTNLQKSYMNGKKISAVEYIYTLKSTGGLKKTEIPAFLYSDPTITVRYWAFFNNIRIAMEVKMYDEYGKEIDTTGALLDFQSLNRGHGYPQFNGKNAIEKVSYYTGEPLEINGSSVKAHGINLFADKSNYATADGSKYASWQWDSETSPLNWYGAIVGKQTRSSIQFDMESDNCVNVWFGFDSKIKPKDIPIEPTPPTPPVEPKKPDIQVNYHYDILYVKSQVEKKVTDEADKDINNATVQTGSVVKFKLQTSNFPAGHEEIKSLVFKDVLPDGYEFNLEGTKQASSDYDVTYDKDSRLLTFKAKDTLLSKINADLTKEAQVPSPIITGKVTKEGTKYENHFDLDINNVYKVTSEPVKVNTPVKPSKKVFTGQDTTNIDGKVVKPNQELTYKIDYKNTTGKTQEVEITDVIPKFTKYIENSASDNGAYDNSTKKLTWKKTVEDGKEWSVTFKVKVDSDVNGKVIDNIGHTKDAANSFDTNITSNPTPKEPVKDVVDNKGTTINGKVVKPGETLTYTVEYKNTTDQ</sequence>